<dbReference type="InterPro" id="IPR000843">
    <property type="entry name" value="HTH_LacI"/>
</dbReference>
<evidence type="ECO:0000313" key="5">
    <source>
        <dbReference type="EMBL" id="TDD72724.1"/>
    </source>
</evidence>
<evidence type="ECO:0000256" key="1">
    <source>
        <dbReference type="ARBA" id="ARBA00023015"/>
    </source>
</evidence>
<dbReference type="CDD" id="cd01392">
    <property type="entry name" value="HTH_LacI"/>
    <property type="match status" value="1"/>
</dbReference>
<dbReference type="SMART" id="SM00354">
    <property type="entry name" value="HTH_LACI"/>
    <property type="match status" value="1"/>
</dbReference>
<dbReference type="Gene3D" id="1.10.260.40">
    <property type="entry name" value="lambda repressor-like DNA-binding domains"/>
    <property type="match status" value="1"/>
</dbReference>
<keyword evidence="6" id="KW-1185">Reference proteome</keyword>
<dbReference type="InterPro" id="IPR028082">
    <property type="entry name" value="Peripla_BP_I"/>
</dbReference>
<dbReference type="Pfam" id="PF00356">
    <property type="entry name" value="LacI"/>
    <property type="match status" value="1"/>
</dbReference>
<dbReference type="InterPro" id="IPR010982">
    <property type="entry name" value="Lambda_DNA-bd_dom_sf"/>
</dbReference>
<name>A0A4R5ANW4_9ACTN</name>
<dbReference type="GO" id="GO:0000976">
    <property type="term" value="F:transcription cis-regulatory region binding"/>
    <property type="evidence" value="ECO:0007669"/>
    <property type="project" value="TreeGrafter"/>
</dbReference>
<dbReference type="PANTHER" id="PTHR30146">
    <property type="entry name" value="LACI-RELATED TRANSCRIPTIONAL REPRESSOR"/>
    <property type="match status" value="1"/>
</dbReference>
<keyword evidence="3" id="KW-0804">Transcription</keyword>
<dbReference type="Proteomes" id="UP000295217">
    <property type="component" value="Unassembled WGS sequence"/>
</dbReference>
<evidence type="ECO:0000259" key="4">
    <source>
        <dbReference type="PROSITE" id="PS50932"/>
    </source>
</evidence>
<gene>
    <name evidence="5" type="ORF">E1262_02415</name>
</gene>
<reference evidence="5 6" key="1">
    <citation type="submission" date="2019-02" db="EMBL/GenBank/DDBJ databases">
        <title>Draft genome sequences of novel Actinobacteria.</title>
        <authorList>
            <person name="Sahin N."/>
            <person name="Ay H."/>
            <person name="Saygin H."/>
        </authorList>
    </citation>
    <scope>NUCLEOTIDE SEQUENCE [LARGE SCALE GENOMIC DNA]</scope>
    <source>
        <strain evidence="5 6">8K307</strain>
    </source>
</reference>
<dbReference type="Pfam" id="PF13377">
    <property type="entry name" value="Peripla_BP_3"/>
    <property type="match status" value="1"/>
</dbReference>
<dbReference type="CDD" id="cd01574">
    <property type="entry name" value="PBP1_LacI"/>
    <property type="match status" value="1"/>
</dbReference>
<accession>A0A4R5ANW4</accession>
<dbReference type="EMBL" id="SMLB01000002">
    <property type="protein sequence ID" value="TDD72724.1"/>
    <property type="molecule type" value="Genomic_DNA"/>
</dbReference>
<organism evidence="5 6">
    <name type="scientific">Jiangella aurantiaca</name>
    <dbReference type="NCBI Taxonomy" id="2530373"/>
    <lineage>
        <taxon>Bacteria</taxon>
        <taxon>Bacillati</taxon>
        <taxon>Actinomycetota</taxon>
        <taxon>Actinomycetes</taxon>
        <taxon>Jiangellales</taxon>
        <taxon>Jiangellaceae</taxon>
        <taxon>Jiangella</taxon>
    </lineage>
</organism>
<dbReference type="PROSITE" id="PS00356">
    <property type="entry name" value="HTH_LACI_1"/>
    <property type="match status" value="1"/>
</dbReference>
<dbReference type="GO" id="GO:0003700">
    <property type="term" value="F:DNA-binding transcription factor activity"/>
    <property type="evidence" value="ECO:0007669"/>
    <property type="project" value="TreeGrafter"/>
</dbReference>
<dbReference type="SUPFAM" id="SSF53822">
    <property type="entry name" value="Periplasmic binding protein-like I"/>
    <property type="match status" value="1"/>
</dbReference>
<dbReference type="RefSeq" id="WP_132101441.1">
    <property type="nucleotide sequence ID" value="NZ_SMLB01000002.1"/>
</dbReference>
<protein>
    <submittedName>
        <fullName evidence="5">LacI family transcriptional regulator</fullName>
    </submittedName>
</protein>
<evidence type="ECO:0000256" key="3">
    <source>
        <dbReference type="ARBA" id="ARBA00023163"/>
    </source>
</evidence>
<comment type="caution">
    <text evidence="5">The sequence shown here is derived from an EMBL/GenBank/DDBJ whole genome shotgun (WGS) entry which is preliminary data.</text>
</comment>
<proteinExistence type="predicted"/>
<keyword evidence="2" id="KW-0238">DNA-binding</keyword>
<dbReference type="InterPro" id="IPR046335">
    <property type="entry name" value="LacI/GalR-like_sensor"/>
</dbReference>
<keyword evidence="1" id="KW-0805">Transcription regulation</keyword>
<dbReference type="PROSITE" id="PS50932">
    <property type="entry name" value="HTH_LACI_2"/>
    <property type="match status" value="1"/>
</dbReference>
<dbReference type="SUPFAM" id="SSF47413">
    <property type="entry name" value="lambda repressor-like DNA-binding domains"/>
    <property type="match status" value="1"/>
</dbReference>
<evidence type="ECO:0000256" key="2">
    <source>
        <dbReference type="ARBA" id="ARBA00023125"/>
    </source>
</evidence>
<dbReference type="Gene3D" id="3.40.50.2300">
    <property type="match status" value="2"/>
</dbReference>
<sequence length="339" mass="35609">MASPKPYRAPVLADVARAAKVSVPTVSRVLNGTKYVAPELAQRVNEAVRALEYRPNGAARSMRSGRRTLVSVLAGATANYGYARTLQGIETAARSAGMSVSITVVESGDDEQVRAAIDLTLAQPTAGVVVLEFDRAGINAAKALPEGLPVVVAGGGSRRTGHVPAALIDERAAGRRATEYLLHLGHRTVHHIAGPTEGKHSGRTGGWRAALAAAGAPVPQVMRSDWDASAGYWWGERIAGMSDVTAVFCANDEIALGLMCALSDRGIDVPADISVIGFDDQPLVALWRPSLTTVDQDFEDLGVRAFNLLSRVIQGEPGPATSVKVPQLVVRESTAPPDA</sequence>
<dbReference type="PANTHER" id="PTHR30146:SF153">
    <property type="entry name" value="LACTOSE OPERON REPRESSOR"/>
    <property type="match status" value="1"/>
</dbReference>
<dbReference type="AlphaFoldDB" id="A0A4R5ANW4"/>
<feature type="domain" description="HTH lacI-type" evidence="4">
    <location>
        <begin position="10"/>
        <end position="64"/>
    </location>
</feature>
<dbReference type="OrthoDB" id="9785139at2"/>
<evidence type="ECO:0000313" key="6">
    <source>
        <dbReference type="Proteomes" id="UP000295217"/>
    </source>
</evidence>